<sequence>MPLQLCPVELQDFDELASHATTYPPGEDLTGLPTPICCIVTTKEEAAARLAFHFNKQRTRFVGDPTVRYMKVIDTDNPNPIISIARWHFYPNGYDFEAEIPWEMHIPTPELQPSIPQDFNIPAHNHFLRSRDGARTSWVPANAPC</sequence>
<keyword evidence="2" id="KW-1185">Reference proteome</keyword>
<evidence type="ECO:0000313" key="2">
    <source>
        <dbReference type="Proteomes" id="UP000256645"/>
    </source>
</evidence>
<dbReference type="EMBL" id="PDLM01000013">
    <property type="protein sequence ID" value="RDW63739.1"/>
    <property type="molecule type" value="Genomic_DNA"/>
</dbReference>
<reference evidence="1 2" key="1">
    <citation type="journal article" date="2018" name="IMA Fungus">
        <title>IMA Genome-F 9: Draft genome sequence of Annulohypoxylon stygium, Aspergillus mulundensis, Berkeleyomyces basicola (syn. Thielaviopsis basicola), Ceratocystis smalleyi, two Cercospora beticola strains, Coleophoma cylindrospora, Fusarium fracticaudum, Phialophora cf. hyalina, and Morchella septimelata.</title>
        <authorList>
            <person name="Wingfield B.D."/>
            <person name="Bills G.F."/>
            <person name="Dong Y."/>
            <person name="Huang W."/>
            <person name="Nel W.J."/>
            <person name="Swalarsk-Parry B.S."/>
            <person name="Vaghefi N."/>
            <person name="Wilken P.M."/>
            <person name="An Z."/>
            <person name="de Beer Z.W."/>
            <person name="De Vos L."/>
            <person name="Chen L."/>
            <person name="Duong T.A."/>
            <person name="Gao Y."/>
            <person name="Hammerbacher A."/>
            <person name="Kikkert J.R."/>
            <person name="Li Y."/>
            <person name="Li H."/>
            <person name="Li K."/>
            <person name="Li Q."/>
            <person name="Liu X."/>
            <person name="Ma X."/>
            <person name="Naidoo K."/>
            <person name="Pethybridge S.J."/>
            <person name="Sun J."/>
            <person name="Steenkamp E.T."/>
            <person name="van der Nest M.A."/>
            <person name="van Wyk S."/>
            <person name="Wingfield M.J."/>
            <person name="Xiong C."/>
            <person name="Yue Q."/>
            <person name="Zhang X."/>
        </authorList>
    </citation>
    <scope>NUCLEOTIDE SEQUENCE [LARGE SCALE GENOMIC DNA]</scope>
    <source>
        <strain evidence="1 2">BP6252</strain>
    </source>
</reference>
<dbReference type="OrthoDB" id="410198at2759"/>
<comment type="caution">
    <text evidence="1">The sequence shown here is derived from an EMBL/GenBank/DDBJ whole genome shotgun (WGS) entry which is preliminary data.</text>
</comment>
<gene>
    <name evidence="1" type="ORF">BP6252_11284</name>
</gene>
<evidence type="ECO:0000313" key="1">
    <source>
        <dbReference type="EMBL" id="RDW63739.1"/>
    </source>
</evidence>
<name>A0A3D8QPK8_9HELO</name>
<proteinExistence type="predicted"/>
<accession>A0A3D8QPK8</accession>
<dbReference type="AlphaFoldDB" id="A0A3D8QPK8"/>
<dbReference type="Proteomes" id="UP000256645">
    <property type="component" value="Unassembled WGS sequence"/>
</dbReference>
<protein>
    <submittedName>
        <fullName evidence="1">Uncharacterized protein</fullName>
    </submittedName>
</protein>
<organism evidence="1 2">
    <name type="scientific">Coleophoma cylindrospora</name>
    <dbReference type="NCBI Taxonomy" id="1849047"/>
    <lineage>
        <taxon>Eukaryota</taxon>
        <taxon>Fungi</taxon>
        <taxon>Dikarya</taxon>
        <taxon>Ascomycota</taxon>
        <taxon>Pezizomycotina</taxon>
        <taxon>Leotiomycetes</taxon>
        <taxon>Helotiales</taxon>
        <taxon>Dermateaceae</taxon>
        <taxon>Coleophoma</taxon>
    </lineage>
</organism>